<dbReference type="Proteomes" id="UP000443582">
    <property type="component" value="Unassembled WGS sequence"/>
</dbReference>
<proteinExistence type="predicted"/>
<feature type="chain" id="PRO_5045266574" evidence="1">
    <location>
        <begin position="21"/>
        <end position="166"/>
    </location>
</feature>
<reference evidence="3" key="1">
    <citation type="journal article" date="2019" name="Int. J. Syst. Evol. Microbiol.">
        <title>Halobacteriovorax valvorus sp. nov., a novel prokaryotic predator isolated from coastal seawater of China.</title>
        <authorList>
            <person name="Chen M.-X."/>
        </authorList>
    </citation>
    <scope>NUCLEOTIDE SEQUENCE [LARGE SCALE GENOMIC DNA]</scope>
    <source>
        <strain evidence="3">BL9</strain>
    </source>
</reference>
<name>A0ABY0IIV5_9BACT</name>
<keyword evidence="3" id="KW-1185">Reference proteome</keyword>
<evidence type="ECO:0000313" key="2">
    <source>
        <dbReference type="EMBL" id="RZF22414.1"/>
    </source>
</evidence>
<sequence>MKKIIALAAALLSVSTFALSANDSWDTIKSEVSADWDLSFAGTTVFVGRPVSAFDVCLDGDQFVTTREFPIYEIVKVGKSHPEADEDGYASVIVGYEILSFPTTYTSYKEVCRNDDKNCKRVPYTVNQDLTKNVSVKEVVRRNVGSNDRTIEKTLFKKEYVIPACN</sequence>
<evidence type="ECO:0000256" key="1">
    <source>
        <dbReference type="SAM" id="SignalP"/>
    </source>
</evidence>
<comment type="caution">
    <text evidence="2">The sequence shown here is derived from an EMBL/GenBank/DDBJ whole genome shotgun (WGS) entry which is preliminary data.</text>
</comment>
<dbReference type="RefSeq" id="WP_114705359.1">
    <property type="nucleotide sequence ID" value="NZ_QDKL01000001.1"/>
</dbReference>
<organism evidence="2 3">
    <name type="scientific">Halobacteriovorax vibrionivorans</name>
    <dbReference type="NCBI Taxonomy" id="2152716"/>
    <lineage>
        <taxon>Bacteria</taxon>
        <taxon>Pseudomonadati</taxon>
        <taxon>Bdellovibrionota</taxon>
        <taxon>Bacteriovoracia</taxon>
        <taxon>Bacteriovoracales</taxon>
        <taxon>Halobacteriovoraceae</taxon>
        <taxon>Halobacteriovorax</taxon>
    </lineage>
</organism>
<feature type="signal peptide" evidence="1">
    <location>
        <begin position="1"/>
        <end position="20"/>
    </location>
</feature>
<evidence type="ECO:0000313" key="3">
    <source>
        <dbReference type="Proteomes" id="UP000443582"/>
    </source>
</evidence>
<protein>
    <submittedName>
        <fullName evidence="2">Uncharacterized protein</fullName>
    </submittedName>
</protein>
<dbReference type="EMBL" id="QDKL01000001">
    <property type="protein sequence ID" value="RZF22414.1"/>
    <property type="molecule type" value="Genomic_DNA"/>
</dbReference>
<keyword evidence="1" id="KW-0732">Signal</keyword>
<accession>A0ABY0IIV5</accession>
<gene>
    <name evidence="2" type="ORF">DAY19_01190</name>
</gene>